<dbReference type="EMBL" id="CP069105">
    <property type="protein sequence ID" value="QSS55499.1"/>
    <property type="molecule type" value="Genomic_DNA"/>
</dbReference>
<dbReference type="PANTHER" id="PTHR28156:SF1">
    <property type="entry name" value="FAS1 DOMAIN-CONTAINING PROTEIN YDR262W"/>
    <property type="match status" value="1"/>
</dbReference>
<feature type="chain" id="PRO_5034335183" evidence="2">
    <location>
        <begin position="19"/>
        <end position="234"/>
    </location>
</feature>
<reference evidence="4" key="1">
    <citation type="submission" date="2021-01" db="EMBL/GenBank/DDBJ databases">
        <title>Chromosome-level genome assembly of a human fungal pathogen reveals clustering of transcriptionally co-regulated genes.</title>
        <authorList>
            <person name="Voorhies M."/>
            <person name="Cohen S."/>
            <person name="Shea T.P."/>
            <person name="Petrus S."/>
            <person name="Munoz J.F."/>
            <person name="Poplawski S."/>
            <person name="Goldman W.E."/>
            <person name="Michael T."/>
            <person name="Cuomo C.A."/>
            <person name="Sil A."/>
            <person name="Beyhan S."/>
        </authorList>
    </citation>
    <scope>NUCLEOTIDE SEQUENCE</scope>
    <source>
        <strain evidence="4">H88</strain>
    </source>
</reference>
<gene>
    <name evidence="4" type="ORF">I7I53_03389</name>
</gene>
<dbReference type="Proteomes" id="UP000663419">
    <property type="component" value="Chromosome 4"/>
</dbReference>
<dbReference type="AlphaFoldDB" id="A0A8A1LNH0"/>
<evidence type="ECO:0000259" key="3">
    <source>
        <dbReference type="PROSITE" id="PS50213"/>
    </source>
</evidence>
<evidence type="ECO:0000256" key="1">
    <source>
        <dbReference type="ARBA" id="ARBA00022729"/>
    </source>
</evidence>
<dbReference type="InterPro" id="IPR000782">
    <property type="entry name" value="FAS1_domain"/>
</dbReference>
<organism evidence="4 5">
    <name type="scientific">Ajellomyces capsulatus (strain H88)</name>
    <name type="common">Darling's disease fungus</name>
    <name type="synonym">Histoplasma capsulatum</name>
    <dbReference type="NCBI Taxonomy" id="544711"/>
    <lineage>
        <taxon>Eukaryota</taxon>
        <taxon>Fungi</taxon>
        <taxon>Dikarya</taxon>
        <taxon>Ascomycota</taxon>
        <taxon>Pezizomycotina</taxon>
        <taxon>Eurotiomycetes</taxon>
        <taxon>Eurotiomycetidae</taxon>
        <taxon>Onygenales</taxon>
        <taxon>Ajellomycetaceae</taxon>
        <taxon>Histoplasma</taxon>
    </lineage>
</organism>
<dbReference type="Gene3D" id="2.30.180.10">
    <property type="entry name" value="FAS1 domain"/>
    <property type="match status" value="1"/>
</dbReference>
<evidence type="ECO:0000313" key="5">
    <source>
        <dbReference type="Proteomes" id="UP000663419"/>
    </source>
</evidence>
<keyword evidence="1 2" id="KW-0732">Signal</keyword>
<dbReference type="InterPro" id="IPR040200">
    <property type="entry name" value="Mug57-like"/>
</dbReference>
<dbReference type="PANTHER" id="PTHR28156">
    <property type="entry name" value="FAS1 DOMAIN-CONTAINING PROTEIN YDR262W"/>
    <property type="match status" value="1"/>
</dbReference>
<dbReference type="InterPro" id="IPR036378">
    <property type="entry name" value="FAS1_dom_sf"/>
</dbReference>
<dbReference type="SUPFAM" id="SSF82153">
    <property type="entry name" value="FAS1 domain"/>
    <property type="match status" value="1"/>
</dbReference>
<protein>
    <submittedName>
        <fullName evidence="4">FAS1 domain-containing protein</fullName>
    </submittedName>
</protein>
<sequence length="234" mass="26576">MKYRLLVLLLSISFSVSALRVHLENFVSRRRLLPRNLQIPTCLEAIPNSLTLLLPPQDQIVMGDNNDRPQGEGNDPDEKVQSLLYISDILSKTREVNIFSSLTRDIEAVSTRFNNGTENSIVLAPLNSAIHGLPRKPWEDPADYRDFGEAAYTSKEGEARAEKNLKHFVEAHIVPMCPWPSQETVKTVGGRAIYWKKEDDGKVYIYPDKIEVLKVMTQASNGEVWILNRVINYL</sequence>
<evidence type="ECO:0000313" key="4">
    <source>
        <dbReference type="EMBL" id="QSS55499.1"/>
    </source>
</evidence>
<feature type="domain" description="FAS1" evidence="3">
    <location>
        <begin position="83"/>
        <end position="231"/>
    </location>
</feature>
<dbReference type="PROSITE" id="PS50213">
    <property type="entry name" value="FAS1"/>
    <property type="match status" value="1"/>
</dbReference>
<proteinExistence type="predicted"/>
<evidence type="ECO:0000256" key="2">
    <source>
        <dbReference type="SAM" id="SignalP"/>
    </source>
</evidence>
<name>A0A8A1LNH0_AJEC8</name>
<dbReference type="VEuPathDB" id="FungiDB:I7I53_03389"/>
<accession>A0A8A1LNH0</accession>
<feature type="signal peptide" evidence="2">
    <location>
        <begin position="1"/>
        <end position="18"/>
    </location>
</feature>